<dbReference type="EMBL" id="FNCC01000006">
    <property type="protein sequence ID" value="SDG21130.1"/>
    <property type="molecule type" value="Genomic_DNA"/>
</dbReference>
<evidence type="ECO:0000256" key="1">
    <source>
        <dbReference type="SAM" id="Phobius"/>
    </source>
</evidence>
<feature type="transmembrane region" description="Helical" evidence="1">
    <location>
        <begin position="23"/>
        <end position="43"/>
    </location>
</feature>
<protein>
    <submittedName>
        <fullName evidence="2">Uncharacterized protein</fullName>
    </submittedName>
</protein>
<proteinExistence type="predicted"/>
<organism evidence="2 3">
    <name type="scientific">Lentzea fradiae</name>
    <dbReference type="NCBI Taxonomy" id="200378"/>
    <lineage>
        <taxon>Bacteria</taxon>
        <taxon>Bacillati</taxon>
        <taxon>Actinomycetota</taxon>
        <taxon>Actinomycetes</taxon>
        <taxon>Pseudonocardiales</taxon>
        <taxon>Pseudonocardiaceae</taxon>
        <taxon>Lentzea</taxon>
    </lineage>
</organism>
<dbReference type="Proteomes" id="UP000199623">
    <property type="component" value="Unassembled WGS sequence"/>
</dbReference>
<gene>
    <name evidence="2" type="ORF">SAMN05216553_106197</name>
</gene>
<evidence type="ECO:0000313" key="2">
    <source>
        <dbReference type="EMBL" id="SDG21130.1"/>
    </source>
</evidence>
<dbReference type="AlphaFoldDB" id="A0A1G7SFZ3"/>
<accession>A0A1G7SFZ3</accession>
<keyword evidence="1" id="KW-1133">Transmembrane helix</keyword>
<evidence type="ECO:0000313" key="3">
    <source>
        <dbReference type="Proteomes" id="UP000199623"/>
    </source>
</evidence>
<keyword evidence="1" id="KW-0472">Membrane</keyword>
<sequence>MASPPAVAEVGDRRGAGSRRGRIIALVGVLLLLVFLAVMVLFVQDTGGGEASAPVSVVFAPR</sequence>
<keyword evidence="3" id="KW-1185">Reference proteome</keyword>
<keyword evidence="1" id="KW-0812">Transmembrane</keyword>
<reference evidence="3" key="1">
    <citation type="submission" date="2016-10" db="EMBL/GenBank/DDBJ databases">
        <authorList>
            <person name="Varghese N."/>
            <person name="Submissions S."/>
        </authorList>
    </citation>
    <scope>NUCLEOTIDE SEQUENCE [LARGE SCALE GENOMIC DNA]</scope>
    <source>
        <strain evidence="3">CGMCC 4.3506</strain>
    </source>
</reference>
<name>A0A1G7SFZ3_9PSEU</name>